<accession>A0A2P1CCG7</accession>
<dbReference type="EMBL" id="MG922974">
    <property type="protein sequence ID" value="AVJ48916.1"/>
    <property type="molecule type" value="Genomic_DNA"/>
</dbReference>
<protein>
    <submittedName>
        <fullName evidence="1">Uncharacterized protein</fullName>
    </submittedName>
</protein>
<proteinExistence type="predicted"/>
<reference evidence="2" key="1">
    <citation type="submission" date="2018-02" db="EMBL/GenBank/DDBJ databases">
        <title>Complete genome of Klebsiella pneumoniae Podoviridae bacteriophage KP8.</title>
        <authorList>
            <person name="Bokovaya O."/>
            <person name="Tikunov A."/>
            <person name="Morozova V."/>
        </authorList>
    </citation>
    <scope>NUCLEOTIDE SEQUENCE [LARGE SCALE GENOMIC DNA]</scope>
</reference>
<dbReference type="KEGG" id="vg:55607635"/>
<dbReference type="Proteomes" id="UP000241488">
    <property type="component" value="Segment"/>
</dbReference>
<evidence type="ECO:0000313" key="2">
    <source>
        <dbReference type="Proteomes" id="UP000241488"/>
    </source>
</evidence>
<name>A0A2P1CCG7_9CAUD</name>
<sequence>MKPFKDVADGEVYFVRGGFELIRVNESNEYNSVMVEDTSIGIKQPDEEPTFGSIAELKAAYPEDSEAVELF</sequence>
<dbReference type="GeneID" id="55607635"/>
<dbReference type="RefSeq" id="YP_009837445.1">
    <property type="nucleotide sequence ID" value="NC_048700.1"/>
</dbReference>
<keyword evidence="2" id="KW-1185">Reference proteome</keyword>
<evidence type="ECO:0000313" key="1">
    <source>
        <dbReference type="EMBL" id="AVJ48916.1"/>
    </source>
</evidence>
<organism evidence="1 2">
    <name type="scientific">Klebsiella phage KP8</name>
    <dbReference type="NCBI Taxonomy" id="2099850"/>
    <lineage>
        <taxon>Viruses</taxon>
        <taxon>Duplodnaviria</taxon>
        <taxon>Heunggongvirae</taxon>
        <taxon>Uroviricota</taxon>
        <taxon>Caudoviricetes</taxon>
        <taxon>Schitoviridae</taxon>
        <taxon>Enquatrovirinae</taxon>
        <taxon>Kaypoctavirus</taxon>
        <taxon>Kaypoctavirus KP8</taxon>
    </lineage>
</organism>